<organism evidence="5 6">
    <name type="scientific">Flavivirga aquimarina</name>
    <dbReference type="NCBI Taxonomy" id="2027862"/>
    <lineage>
        <taxon>Bacteria</taxon>
        <taxon>Pseudomonadati</taxon>
        <taxon>Bacteroidota</taxon>
        <taxon>Flavobacteriia</taxon>
        <taxon>Flavobacteriales</taxon>
        <taxon>Flavobacteriaceae</taxon>
        <taxon>Flavivirga</taxon>
    </lineage>
</organism>
<dbReference type="PANTHER" id="PTHR23073">
    <property type="entry name" value="26S PROTEASOME REGULATORY SUBUNIT"/>
    <property type="match status" value="1"/>
</dbReference>
<evidence type="ECO:0000256" key="2">
    <source>
        <dbReference type="ARBA" id="ARBA00022741"/>
    </source>
</evidence>
<proteinExistence type="inferred from homology"/>
<evidence type="ECO:0000313" key="6">
    <source>
        <dbReference type="Proteomes" id="UP001176883"/>
    </source>
</evidence>
<evidence type="ECO:0000259" key="4">
    <source>
        <dbReference type="SMART" id="SM00382"/>
    </source>
</evidence>
<dbReference type="GO" id="GO:0005524">
    <property type="term" value="F:ATP binding"/>
    <property type="evidence" value="ECO:0007669"/>
    <property type="project" value="UniProtKB-KW"/>
</dbReference>
<name>A0ABT8W760_9FLAO</name>
<comment type="caution">
    <text evidence="5">The sequence shown here is derived from an EMBL/GenBank/DDBJ whole genome shotgun (WGS) entry which is preliminary data.</text>
</comment>
<gene>
    <name evidence="5" type="ORF">Q4Q35_04040</name>
</gene>
<dbReference type="InterPro" id="IPR050221">
    <property type="entry name" value="26S_Proteasome_ATPase"/>
</dbReference>
<dbReference type="InterPro" id="IPR003959">
    <property type="entry name" value="ATPase_AAA_core"/>
</dbReference>
<accession>A0ABT8W760</accession>
<evidence type="ECO:0000313" key="5">
    <source>
        <dbReference type="EMBL" id="MDO5968969.1"/>
    </source>
</evidence>
<dbReference type="Proteomes" id="UP001176883">
    <property type="component" value="Unassembled WGS sequence"/>
</dbReference>
<feature type="domain" description="AAA+ ATPase" evidence="4">
    <location>
        <begin position="239"/>
        <end position="371"/>
    </location>
</feature>
<keyword evidence="2" id="KW-0547">Nucleotide-binding</keyword>
<dbReference type="InterPro" id="IPR027417">
    <property type="entry name" value="P-loop_NTPase"/>
</dbReference>
<dbReference type="CDD" id="cd19481">
    <property type="entry name" value="RecA-like_protease"/>
    <property type="match status" value="1"/>
</dbReference>
<sequence>MEKLMKEKSVLLLQQDIAWLEVVIDTALTLYFENNCSYNDVKDLIPPLITDEVSGYAQLLRKYNFGFEERLLLILALAPLVKPQCLDVFLIKNKNLDCEFSEFGGVKNEKHYGFIPTLETASFILGGAVDMQKRLHFMKTISKNYILYSEGILYSDNYPIRLYEKLQVSEEHLSSIISGEKYLPSYNSKFPAQQITTKLAWNDLILEERIKSQLNEVQAWLEHSDLILNTWNLDKTLKPGYKVLFYGAPGTGKTLAATLLGKATEKPVFRIDLSMVVSKYIGETEKNLGRLFDEAASKSWILFFDEADALFSKRTQTNSSNDRHANQEVAYLLQRIEDFDGLVILATNLQTNIDDAFLRRFQNTIDFPKPKYKERKLLWKKMIGDVFEMKEGTEGLDKIAKDYELSGGEMINVLRYCAVKAASEGEKKTSINDIITGIKREYRKSNKTLN</sequence>
<evidence type="ECO:0000256" key="1">
    <source>
        <dbReference type="ARBA" id="ARBA00006914"/>
    </source>
</evidence>
<dbReference type="RefSeq" id="WP_303276654.1">
    <property type="nucleotide sequence ID" value="NZ_JAUOEK010000056.1"/>
</dbReference>
<dbReference type="Pfam" id="PF00004">
    <property type="entry name" value="AAA"/>
    <property type="match status" value="1"/>
</dbReference>
<dbReference type="SUPFAM" id="SSF52540">
    <property type="entry name" value="P-loop containing nucleoside triphosphate hydrolases"/>
    <property type="match status" value="1"/>
</dbReference>
<keyword evidence="3 5" id="KW-0067">ATP-binding</keyword>
<dbReference type="InterPro" id="IPR003593">
    <property type="entry name" value="AAA+_ATPase"/>
</dbReference>
<protein>
    <submittedName>
        <fullName evidence="5">ATP-binding protein</fullName>
    </submittedName>
</protein>
<keyword evidence="6" id="KW-1185">Reference proteome</keyword>
<reference evidence="5" key="1">
    <citation type="submission" date="2023-07" db="EMBL/GenBank/DDBJ databases">
        <title>Two novel species in the genus Flavivirga.</title>
        <authorList>
            <person name="Kwon K."/>
        </authorList>
    </citation>
    <scope>NUCLEOTIDE SEQUENCE</scope>
    <source>
        <strain evidence="5">KCTC 52353</strain>
    </source>
</reference>
<dbReference type="SMART" id="SM00382">
    <property type="entry name" value="AAA"/>
    <property type="match status" value="1"/>
</dbReference>
<dbReference type="Gene3D" id="3.40.50.300">
    <property type="entry name" value="P-loop containing nucleotide triphosphate hydrolases"/>
    <property type="match status" value="1"/>
</dbReference>
<dbReference type="EMBL" id="JAUOEK010000056">
    <property type="protein sequence ID" value="MDO5968969.1"/>
    <property type="molecule type" value="Genomic_DNA"/>
</dbReference>
<evidence type="ECO:0000256" key="3">
    <source>
        <dbReference type="ARBA" id="ARBA00022840"/>
    </source>
</evidence>
<comment type="similarity">
    <text evidence="1">Belongs to the AAA ATPase family.</text>
</comment>